<dbReference type="InterPro" id="IPR000182">
    <property type="entry name" value="GNAT_dom"/>
</dbReference>
<comment type="caution">
    <text evidence="2">The sequence shown here is derived from an EMBL/GenBank/DDBJ whole genome shotgun (WGS) entry which is preliminary data.</text>
</comment>
<dbReference type="EMBL" id="MLJW01008736">
    <property type="protein sequence ID" value="OIQ63741.1"/>
    <property type="molecule type" value="Genomic_DNA"/>
</dbReference>
<dbReference type="InterPro" id="IPR016181">
    <property type="entry name" value="Acyl_CoA_acyltransferase"/>
</dbReference>
<dbReference type="AlphaFoldDB" id="A0A1J5PJN1"/>
<gene>
    <name evidence="2" type="ORF">GALL_547170</name>
</gene>
<dbReference type="Gene3D" id="3.40.630.30">
    <property type="match status" value="1"/>
</dbReference>
<evidence type="ECO:0000313" key="2">
    <source>
        <dbReference type="EMBL" id="OIQ63741.1"/>
    </source>
</evidence>
<proteinExistence type="predicted"/>
<protein>
    <submittedName>
        <fullName evidence="2">Putative acetyltransferase</fullName>
    </submittedName>
</protein>
<feature type="domain" description="N-acetyltransferase" evidence="1">
    <location>
        <begin position="13"/>
        <end position="156"/>
    </location>
</feature>
<evidence type="ECO:0000259" key="1">
    <source>
        <dbReference type="PROSITE" id="PS51186"/>
    </source>
</evidence>
<dbReference type="CDD" id="cd04301">
    <property type="entry name" value="NAT_SF"/>
    <property type="match status" value="1"/>
</dbReference>
<accession>A0A1J5PJN1</accession>
<dbReference type="GO" id="GO:0016747">
    <property type="term" value="F:acyltransferase activity, transferring groups other than amino-acyl groups"/>
    <property type="evidence" value="ECO:0007669"/>
    <property type="project" value="InterPro"/>
</dbReference>
<sequence length="156" mass="17271">MTKTRRPNRAEAESIRVATAADVPGVIALDEEVTGLLKPAYWRDMFERYGARPGGSRVFLVAESAGRIDGFIIGEVRAWEFGSSPSGWVFAVQVRSRLRVQGLGSRLFDAVCASFRAAGVDRIRTMVAPDNTEIHSFFRSQGMMAGPFIELEMRLD</sequence>
<dbReference type="PROSITE" id="PS51186">
    <property type="entry name" value="GNAT"/>
    <property type="match status" value="1"/>
</dbReference>
<reference evidence="2" key="1">
    <citation type="submission" date="2016-10" db="EMBL/GenBank/DDBJ databases">
        <title>Sequence of Gallionella enrichment culture.</title>
        <authorList>
            <person name="Poehlein A."/>
            <person name="Muehling M."/>
            <person name="Daniel R."/>
        </authorList>
    </citation>
    <scope>NUCLEOTIDE SEQUENCE</scope>
</reference>
<dbReference type="SUPFAM" id="SSF55729">
    <property type="entry name" value="Acyl-CoA N-acyltransferases (Nat)"/>
    <property type="match status" value="1"/>
</dbReference>
<name>A0A1J5PJN1_9ZZZZ</name>
<keyword evidence="2" id="KW-0808">Transferase</keyword>
<dbReference type="Pfam" id="PF00583">
    <property type="entry name" value="Acetyltransf_1"/>
    <property type="match status" value="1"/>
</dbReference>
<organism evidence="2">
    <name type="scientific">mine drainage metagenome</name>
    <dbReference type="NCBI Taxonomy" id="410659"/>
    <lineage>
        <taxon>unclassified sequences</taxon>
        <taxon>metagenomes</taxon>
        <taxon>ecological metagenomes</taxon>
    </lineage>
</organism>